<proteinExistence type="predicted"/>
<evidence type="ECO:0000256" key="1">
    <source>
        <dbReference type="SAM" id="SignalP"/>
    </source>
</evidence>
<dbReference type="Gene3D" id="2.60.40.2700">
    <property type="match status" value="2"/>
</dbReference>
<dbReference type="Pfam" id="PF16640">
    <property type="entry name" value="Big_3_5"/>
    <property type="match status" value="1"/>
</dbReference>
<dbReference type="OrthoDB" id="614750at2"/>
<keyword evidence="4" id="KW-1185">Reference proteome</keyword>
<evidence type="ECO:0000313" key="4">
    <source>
        <dbReference type="Proteomes" id="UP000198280"/>
    </source>
</evidence>
<feature type="chain" id="PRO_5039520360" evidence="1">
    <location>
        <begin position="27"/>
        <end position="435"/>
    </location>
</feature>
<keyword evidence="1" id="KW-0732">Signal</keyword>
<name>A0A239JCZ0_9ACTN</name>
<dbReference type="PROSITE" id="PS50835">
    <property type="entry name" value="IG_LIKE"/>
    <property type="match status" value="1"/>
</dbReference>
<dbReference type="GO" id="GO:0005975">
    <property type="term" value="P:carbohydrate metabolic process"/>
    <property type="evidence" value="ECO:0007669"/>
    <property type="project" value="UniProtKB-ARBA"/>
</dbReference>
<dbReference type="InterPro" id="IPR007110">
    <property type="entry name" value="Ig-like_dom"/>
</dbReference>
<feature type="signal peptide" evidence="1">
    <location>
        <begin position="1"/>
        <end position="26"/>
    </location>
</feature>
<dbReference type="EMBL" id="FZOF01000012">
    <property type="protein sequence ID" value="SNT03669.1"/>
    <property type="molecule type" value="Genomic_DNA"/>
</dbReference>
<dbReference type="AlphaFoldDB" id="A0A239JCZ0"/>
<reference evidence="3 4" key="1">
    <citation type="submission" date="2017-06" db="EMBL/GenBank/DDBJ databases">
        <authorList>
            <person name="Kim H.J."/>
            <person name="Triplett B.A."/>
        </authorList>
    </citation>
    <scope>NUCLEOTIDE SEQUENCE [LARGE SCALE GENOMIC DNA]</scope>
    <source>
        <strain evidence="3 4">CGMCC 4.1858</strain>
    </source>
</reference>
<gene>
    <name evidence="3" type="ORF">SAMN05216252_112198</name>
</gene>
<evidence type="ECO:0000313" key="3">
    <source>
        <dbReference type="EMBL" id="SNT03669.1"/>
    </source>
</evidence>
<dbReference type="Gene3D" id="2.60.40.10">
    <property type="entry name" value="Immunoglobulins"/>
    <property type="match status" value="1"/>
</dbReference>
<dbReference type="InterPro" id="IPR032109">
    <property type="entry name" value="Big_3_5"/>
</dbReference>
<dbReference type="Proteomes" id="UP000198280">
    <property type="component" value="Unassembled WGS sequence"/>
</dbReference>
<accession>A0A239JCZ0</accession>
<evidence type="ECO:0000259" key="2">
    <source>
        <dbReference type="PROSITE" id="PS50835"/>
    </source>
</evidence>
<protein>
    <submittedName>
        <fullName evidence="3">Ig-like domain (Group 3)</fullName>
    </submittedName>
</protein>
<organism evidence="3 4">
    <name type="scientific">Actinacidiphila glaucinigra</name>
    <dbReference type="NCBI Taxonomy" id="235986"/>
    <lineage>
        <taxon>Bacteria</taxon>
        <taxon>Bacillati</taxon>
        <taxon>Actinomycetota</taxon>
        <taxon>Actinomycetes</taxon>
        <taxon>Kitasatosporales</taxon>
        <taxon>Streptomycetaceae</taxon>
        <taxon>Actinacidiphila</taxon>
    </lineage>
</organism>
<sequence length="435" mass="44190">MKITTMRRRLSFVLASAIAAGGIAVAAAGTARAEVIGSMEVAPATGTDLSGISMTTSAPCPEEATNLIVKVRGAGFPAEGQNVVGNSDIAIYPAAPGGGFSVPLMQTMRDYAKDAGFDELKGRYDFTLTCRKAFGADTYGDFTTAIWFTSNTAYQSTPPPTQAATTTTLAATPASPVVQGTAVKLTATVAPAAAGGSVRFLDGATAIGSPVTVSNGTASLTTTALGVGTHALTAAFTPADAAAYKPSASAALPYTVKVKPPVVVTAAKVTGTVKVASKVTCSATFSGATSYAYAWLRDNKVVSGATAKTRGLTSTDYKHKVSCRVTAKNSTGSTAATSPAVTVGVGPALKNTKLPTISGTAKVGKRLTAKAGSWSPSATSYGYEWRRDGKVIRGATHSTYTLTKADRGHRVALRITAKRSAYTNGGATSKSVKVG</sequence>
<dbReference type="InterPro" id="IPR013783">
    <property type="entry name" value="Ig-like_fold"/>
</dbReference>
<feature type="domain" description="Ig-like" evidence="2">
    <location>
        <begin position="260"/>
        <end position="342"/>
    </location>
</feature>
<dbReference type="RefSeq" id="WP_089225948.1">
    <property type="nucleotide sequence ID" value="NZ_FZOF01000012.1"/>
</dbReference>